<feature type="region of interest" description="Disordered" evidence="1">
    <location>
        <begin position="1"/>
        <end position="22"/>
    </location>
</feature>
<protein>
    <submittedName>
        <fullName evidence="2">Uncharacterized protein</fullName>
    </submittedName>
</protein>
<name>A0A699WXJ7_TANCI</name>
<accession>A0A699WXJ7</accession>
<gene>
    <name evidence="2" type="ORF">Tci_924206</name>
</gene>
<dbReference type="EMBL" id="BKCJ011779724">
    <property type="protein sequence ID" value="GFD52237.1"/>
    <property type="molecule type" value="Genomic_DNA"/>
</dbReference>
<dbReference type="AlphaFoldDB" id="A0A699WXJ7"/>
<proteinExistence type="predicted"/>
<reference evidence="2" key="1">
    <citation type="journal article" date="2019" name="Sci. Rep.">
        <title>Draft genome of Tanacetum cinerariifolium, the natural source of mosquito coil.</title>
        <authorList>
            <person name="Yamashiro T."/>
            <person name="Shiraishi A."/>
            <person name="Satake H."/>
            <person name="Nakayama K."/>
        </authorList>
    </citation>
    <scope>NUCLEOTIDE SEQUENCE</scope>
</reference>
<comment type="caution">
    <text evidence="2">The sequence shown here is derived from an EMBL/GenBank/DDBJ whole genome shotgun (WGS) entry which is preliminary data.</text>
</comment>
<organism evidence="2">
    <name type="scientific">Tanacetum cinerariifolium</name>
    <name type="common">Dalmatian daisy</name>
    <name type="synonym">Chrysanthemum cinerariifolium</name>
    <dbReference type="NCBI Taxonomy" id="118510"/>
    <lineage>
        <taxon>Eukaryota</taxon>
        <taxon>Viridiplantae</taxon>
        <taxon>Streptophyta</taxon>
        <taxon>Embryophyta</taxon>
        <taxon>Tracheophyta</taxon>
        <taxon>Spermatophyta</taxon>
        <taxon>Magnoliopsida</taxon>
        <taxon>eudicotyledons</taxon>
        <taxon>Gunneridae</taxon>
        <taxon>Pentapetalae</taxon>
        <taxon>asterids</taxon>
        <taxon>campanulids</taxon>
        <taxon>Asterales</taxon>
        <taxon>Asteraceae</taxon>
        <taxon>Asteroideae</taxon>
        <taxon>Anthemideae</taxon>
        <taxon>Anthemidinae</taxon>
        <taxon>Tanacetum</taxon>
    </lineage>
</organism>
<evidence type="ECO:0000256" key="1">
    <source>
        <dbReference type="SAM" id="MobiDB-lite"/>
    </source>
</evidence>
<sequence>PGGRWPPRCGPYPQPSQRKRGWAAAAGLHGHRRVYRGVSGASAAQAMVCSARHHVDLQLERAAHHGTEP</sequence>
<feature type="non-terminal residue" evidence="2">
    <location>
        <position position="1"/>
    </location>
</feature>
<evidence type="ECO:0000313" key="2">
    <source>
        <dbReference type="EMBL" id="GFD52237.1"/>
    </source>
</evidence>